<dbReference type="Gene3D" id="2.170.120.30">
    <property type="match status" value="1"/>
</dbReference>
<comment type="caution">
    <text evidence="1">The sequence shown here is derived from an EMBL/GenBank/DDBJ whole genome shotgun (WGS) entry which is preliminary data.</text>
</comment>
<proteinExistence type="predicted"/>
<name>A0A9D6L919_UNCEI</name>
<protein>
    <submittedName>
        <fullName evidence="1">YbbR-like domain-containing protein</fullName>
    </submittedName>
</protein>
<dbReference type="Gene3D" id="2.170.120.40">
    <property type="entry name" value="YbbR-like domain"/>
    <property type="match status" value="1"/>
</dbReference>
<reference evidence="1" key="1">
    <citation type="submission" date="2020-07" db="EMBL/GenBank/DDBJ databases">
        <title>Huge and variable diversity of episymbiotic CPR bacteria and DPANN archaea in groundwater ecosystems.</title>
        <authorList>
            <person name="He C.Y."/>
            <person name="Keren R."/>
            <person name="Whittaker M."/>
            <person name="Farag I.F."/>
            <person name="Doudna J."/>
            <person name="Cate J.H.D."/>
            <person name="Banfield J.F."/>
        </authorList>
    </citation>
    <scope>NUCLEOTIDE SEQUENCE</scope>
    <source>
        <strain evidence="1">NC_groundwater_928_Pr1_S-0.2um_72_17</strain>
    </source>
</reference>
<organism evidence="1 2">
    <name type="scientific">Eiseniibacteriota bacterium</name>
    <dbReference type="NCBI Taxonomy" id="2212470"/>
    <lineage>
        <taxon>Bacteria</taxon>
        <taxon>Candidatus Eiseniibacteriota</taxon>
    </lineage>
</organism>
<dbReference type="PANTHER" id="PTHR37804:SF1">
    <property type="entry name" value="CDAA REGULATORY PROTEIN CDAR"/>
    <property type="match status" value="1"/>
</dbReference>
<accession>A0A9D6L919</accession>
<dbReference type="AlphaFoldDB" id="A0A9D6L919"/>
<gene>
    <name evidence="1" type="ORF">HY076_07455</name>
</gene>
<dbReference type="EMBL" id="JACQAY010000245">
    <property type="protein sequence ID" value="MBI3540094.1"/>
    <property type="molecule type" value="Genomic_DNA"/>
</dbReference>
<dbReference type="Proteomes" id="UP000807850">
    <property type="component" value="Unassembled WGS sequence"/>
</dbReference>
<dbReference type="PANTHER" id="PTHR37804">
    <property type="entry name" value="CDAA REGULATORY PROTEIN CDAR"/>
    <property type="match status" value="1"/>
</dbReference>
<dbReference type="Pfam" id="PF07949">
    <property type="entry name" value="YbbR"/>
    <property type="match status" value="1"/>
</dbReference>
<dbReference type="InterPro" id="IPR012505">
    <property type="entry name" value="YbbR"/>
</dbReference>
<dbReference type="InterPro" id="IPR053154">
    <property type="entry name" value="c-di-AMP_regulator"/>
</dbReference>
<evidence type="ECO:0000313" key="2">
    <source>
        <dbReference type="Proteomes" id="UP000807850"/>
    </source>
</evidence>
<sequence>MLLAVLVYLNVYTDRPATQIVSFPLQFADLPDSLSVAGPIPAAVQAELRGTGKQLIRLRLTEPPLKLSLAGIGVGHYARAMTPADLPLPTTYDVQVERIVSPRTVELEIDRRMHRRLPVAARVEGVPSSGVFWGGAVALDPQTVVVSGPARAVARLDSVRLATVTIAAKRDTVNINVGADDLPDWCTITPEQVAVSVPLEPAATRRVTLPIAAPKGGEAFTVSPSHVTLTISAPRAAMAGAALGDMHVYWTGPLPLADLVGHRVALKRVGDLPDGARVRMDPDSVVLQRKR</sequence>
<evidence type="ECO:0000313" key="1">
    <source>
        <dbReference type="EMBL" id="MBI3540094.1"/>
    </source>
</evidence>